<dbReference type="Proteomes" id="UP001497444">
    <property type="component" value="Unassembled WGS sequence"/>
</dbReference>
<evidence type="ECO:0000313" key="3">
    <source>
        <dbReference type="EMBL" id="CAK9249647.1"/>
    </source>
</evidence>
<gene>
    <name evidence="3" type="ORF">CSSPJE1EN1_LOCUS25025</name>
</gene>
<accession>A0ABP0V6A5</accession>
<dbReference type="InterPro" id="IPR042160">
    <property type="entry name" value="HD-Zip_IV"/>
</dbReference>
<keyword evidence="4" id="KW-1185">Reference proteome</keyword>
<evidence type="ECO:0000259" key="2">
    <source>
        <dbReference type="Pfam" id="PF25797"/>
    </source>
</evidence>
<organism evidence="3 4">
    <name type="scientific">Sphagnum jensenii</name>
    <dbReference type="NCBI Taxonomy" id="128206"/>
    <lineage>
        <taxon>Eukaryota</taxon>
        <taxon>Viridiplantae</taxon>
        <taxon>Streptophyta</taxon>
        <taxon>Embryophyta</taxon>
        <taxon>Bryophyta</taxon>
        <taxon>Sphagnophytina</taxon>
        <taxon>Sphagnopsida</taxon>
        <taxon>Sphagnales</taxon>
        <taxon>Sphagnaceae</taxon>
        <taxon>Sphagnum</taxon>
    </lineage>
</organism>
<proteinExistence type="predicted"/>
<dbReference type="Pfam" id="PF25797">
    <property type="entry name" value="PDF2_C"/>
    <property type="match status" value="1"/>
</dbReference>
<protein>
    <recommendedName>
        <fullName evidence="2">HD-Zip IV C-terminal domain-containing protein</fullName>
    </recommendedName>
</protein>
<reference evidence="3" key="1">
    <citation type="submission" date="2024-02" db="EMBL/GenBank/DDBJ databases">
        <authorList>
            <consortium name="ELIXIR-Norway"/>
            <consortium name="Elixir Norway"/>
        </authorList>
    </citation>
    <scope>NUCLEOTIDE SEQUENCE</scope>
</reference>
<dbReference type="SUPFAM" id="SSF55961">
    <property type="entry name" value="Bet v1-like"/>
    <property type="match status" value="1"/>
</dbReference>
<feature type="region of interest" description="Disordered" evidence="1">
    <location>
        <begin position="82"/>
        <end position="104"/>
    </location>
</feature>
<evidence type="ECO:0000256" key="1">
    <source>
        <dbReference type="SAM" id="MobiDB-lite"/>
    </source>
</evidence>
<feature type="domain" description="HD-Zip IV C-terminal" evidence="2">
    <location>
        <begin position="1"/>
        <end position="151"/>
    </location>
</feature>
<dbReference type="EMBL" id="CAXAQS010000020">
    <property type="protein sequence ID" value="CAK9249647.1"/>
    <property type="molecule type" value="Genomic_DNA"/>
</dbReference>
<dbReference type="InterPro" id="IPR057993">
    <property type="entry name" value="HD-Zip_IV_C"/>
</dbReference>
<dbReference type="PANTHER" id="PTHR45654">
    <property type="entry name" value="HOMEOBOX-LEUCINE ZIPPER PROTEIN MERISTEM L1"/>
    <property type="match status" value="1"/>
</dbReference>
<sequence length="157" mass="16543">MAHIAKGQDPANSISLLGVNPLYSNESNYLILQESYRDVSGSLVIYAPVDIPAMNLIMRGGDPAYVALLPVGFAILPDGPENRNATTASHGTAGAQLTSDSPRRTGHGSLLTVAFQVLLAETIPSARISPECVATVTKLISATVQRIEAALMQRETA</sequence>
<comment type="caution">
    <text evidence="3">The sequence shown here is derived from an EMBL/GenBank/DDBJ whole genome shotgun (WGS) entry which is preliminary data.</text>
</comment>
<dbReference type="PANTHER" id="PTHR45654:SF77">
    <property type="entry name" value="HOMEOBOX-LEUCINE ZIPPER PROTEIN MERISTEM L1"/>
    <property type="match status" value="1"/>
</dbReference>
<name>A0ABP0V6A5_9BRYO</name>
<feature type="compositionally biased region" description="Polar residues" evidence="1">
    <location>
        <begin position="83"/>
        <end position="100"/>
    </location>
</feature>
<evidence type="ECO:0000313" key="4">
    <source>
        <dbReference type="Proteomes" id="UP001497444"/>
    </source>
</evidence>